<dbReference type="InterPro" id="IPR024096">
    <property type="entry name" value="NO_sig/Golgi_transp_ligand-bd"/>
</dbReference>
<dbReference type="Proteomes" id="UP000665181">
    <property type="component" value="Unassembled WGS sequence"/>
</dbReference>
<evidence type="ECO:0000313" key="3">
    <source>
        <dbReference type="EMBL" id="MBO3793284.1"/>
    </source>
</evidence>
<dbReference type="InterPro" id="IPR019642">
    <property type="entry name" value="DUF2507"/>
</dbReference>
<dbReference type="EMBL" id="LJZV01000024">
    <property type="protein sequence ID" value="KZD89395.1"/>
    <property type="molecule type" value="Genomic_DNA"/>
</dbReference>
<dbReference type="OMA" id="HVYFINQ"/>
<evidence type="ECO:0000313" key="5">
    <source>
        <dbReference type="Proteomes" id="UP000076442"/>
    </source>
</evidence>
<dbReference type="Proteomes" id="UP001229422">
    <property type="component" value="Chromosome"/>
</dbReference>
<sequence>MKSKFEASIDNLKEIEMNAYAYELIREIVLPDMLGQDYSSMMYWAGKHLARKFPLESWEEFPAFFEEAGWGTLTNVSAKKQELEFELEGPIISNRLKHQKEPCFQLEAGFIAEQIQLMNDQIAESYEQVKKRADKVVLTVKWDMKDPV</sequence>
<dbReference type="SUPFAM" id="SSF111126">
    <property type="entry name" value="Ligand-binding domain in the NO signalling and Golgi transport"/>
    <property type="match status" value="1"/>
</dbReference>
<dbReference type="AlphaFoldDB" id="A0A063XIP7"/>
<name>A0A063XIP7_BACIU</name>
<dbReference type="EMBL" id="LJZV01000021">
    <property type="protein sequence ID" value="KZD89775.1"/>
    <property type="molecule type" value="Genomic_DNA"/>
</dbReference>
<dbReference type="Pfam" id="PF10702">
    <property type="entry name" value="DUF2507"/>
    <property type="match status" value="1"/>
</dbReference>
<accession>A0A063XIP7</accession>
<reference evidence="1 5" key="1">
    <citation type="submission" date="2015-09" db="EMBL/GenBank/DDBJ databases">
        <title>Spore heat resistance.</title>
        <authorList>
            <person name="Boekhorst J."/>
            <person name="Berendsen E.M."/>
            <person name="Wells-Bennik M.H."/>
            <person name="Kuipers O.P."/>
        </authorList>
    </citation>
    <scope>NUCLEOTIDE SEQUENCE [LARGE SCALE GENOMIC DNA]</scope>
    <source>
        <strain evidence="1 5">B4122</strain>
    </source>
</reference>
<evidence type="ECO:0000313" key="2">
    <source>
        <dbReference type="EMBL" id="KZD89775.1"/>
    </source>
</evidence>
<reference evidence="3" key="2">
    <citation type="submission" date="2021-03" db="EMBL/GenBank/DDBJ databases">
        <title>Isolation of Bacillus subtilis from fermented food sample.</title>
        <authorList>
            <person name="Lakshmanan V."/>
            <person name="Athira K."/>
            <person name="Rajagopal K."/>
        </authorList>
    </citation>
    <scope>NUCLEOTIDE SEQUENCE</scope>
    <source>
        <strain evidence="3">S1</strain>
    </source>
</reference>
<dbReference type="Proteomes" id="UP000076442">
    <property type="component" value="Unassembled WGS sequence"/>
</dbReference>
<dbReference type="SMR" id="A0A063XIP7"/>
<dbReference type="Gene3D" id="3.30.1380.20">
    <property type="entry name" value="Trafficking protein particle complex subunit 3"/>
    <property type="match status" value="1"/>
</dbReference>
<protein>
    <submittedName>
        <fullName evidence="3">YslB family protein</fullName>
    </submittedName>
</protein>
<gene>
    <name evidence="4" type="primary">yslB</name>
    <name evidence="2" type="ORF">B4122_3515</name>
    <name evidence="1" type="ORF">B4122_3781</name>
    <name evidence="3" type="ORF">J5227_02910</name>
    <name evidence="4" type="ORF">QL281_05130</name>
</gene>
<evidence type="ECO:0000313" key="1">
    <source>
        <dbReference type="EMBL" id="KZD89395.1"/>
    </source>
</evidence>
<dbReference type="GeneID" id="86872640"/>
<organism evidence="3 6">
    <name type="scientific">Bacillus subtilis</name>
    <dbReference type="NCBI Taxonomy" id="1423"/>
    <lineage>
        <taxon>Bacteria</taxon>
        <taxon>Bacillati</taxon>
        <taxon>Bacillota</taxon>
        <taxon>Bacilli</taxon>
        <taxon>Bacillales</taxon>
        <taxon>Bacillaceae</taxon>
        <taxon>Bacillus</taxon>
    </lineage>
</organism>
<reference evidence="4" key="3">
    <citation type="submission" date="2023-05" db="EMBL/GenBank/DDBJ databases">
        <title>Complete genome sequence of Bacillus subtilis SRCM117797 isolated from Soybean paste.</title>
        <authorList>
            <person name="Abraha H.B."/>
            <person name="Kim K.-P."/>
            <person name="Ryu M.-S."/>
            <person name="Jeong D.-Y."/>
        </authorList>
    </citation>
    <scope>NUCLEOTIDE SEQUENCE</scope>
    <source>
        <strain evidence="4">SRCM117797</strain>
    </source>
</reference>
<dbReference type="RefSeq" id="WP_003222508.1">
    <property type="nucleotide sequence ID" value="NZ_AP024621.1"/>
</dbReference>
<dbReference type="EMBL" id="CP125292">
    <property type="protein sequence ID" value="WHM22462.1"/>
    <property type="molecule type" value="Genomic_DNA"/>
</dbReference>
<evidence type="ECO:0000313" key="4">
    <source>
        <dbReference type="EMBL" id="WHM22462.1"/>
    </source>
</evidence>
<proteinExistence type="predicted"/>
<dbReference type="EMBL" id="JAGFPW010000001">
    <property type="protein sequence ID" value="MBO3793284.1"/>
    <property type="molecule type" value="Genomic_DNA"/>
</dbReference>
<evidence type="ECO:0000313" key="6">
    <source>
        <dbReference type="Proteomes" id="UP000665181"/>
    </source>
</evidence>